<dbReference type="InterPro" id="IPR013216">
    <property type="entry name" value="Methyltransf_11"/>
</dbReference>
<dbReference type="AlphaFoldDB" id="A0A917BZN2"/>
<proteinExistence type="predicted"/>
<dbReference type="InterPro" id="IPR050602">
    <property type="entry name" value="Malonyl-ACP_OMT"/>
</dbReference>
<keyword evidence="1 4" id="KW-0489">Methyltransferase</keyword>
<protein>
    <submittedName>
        <fullName evidence="4">Methyltransferase</fullName>
    </submittedName>
</protein>
<dbReference type="PANTHER" id="PTHR13090:SF1">
    <property type="entry name" value="ARGININE-HYDROXYLASE NDUFAF5, MITOCHONDRIAL"/>
    <property type="match status" value="1"/>
</dbReference>
<reference evidence="4" key="2">
    <citation type="submission" date="2020-09" db="EMBL/GenBank/DDBJ databases">
        <authorList>
            <person name="Sun Q."/>
            <person name="Sedlacek I."/>
        </authorList>
    </citation>
    <scope>NUCLEOTIDE SEQUENCE</scope>
    <source>
        <strain evidence="4">CCM 7897</strain>
    </source>
</reference>
<evidence type="ECO:0000313" key="4">
    <source>
        <dbReference type="EMBL" id="GGF64691.1"/>
    </source>
</evidence>
<dbReference type="SUPFAM" id="SSF53335">
    <property type="entry name" value="S-adenosyl-L-methionine-dependent methyltransferases"/>
    <property type="match status" value="1"/>
</dbReference>
<evidence type="ECO:0000256" key="2">
    <source>
        <dbReference type="ARBA" id="ARBA00022679"/>
    </source>
</evidence>
<name>A0A917BZN2_9HYPH</name>
<accession>A0A917BZN2</accession>
<dbReference type="Proteomes" id="UP000606044">
    <property type="component" value="Unassembled WGS sequence"/>
</dbReference>
<dbReference type="Pfam" id="PF08241">
    <property type="entry name" value="Methyltransf_11"/>
    <property type="match status" value="1"/>
</dbReference>
<dbReference type="PANTHER" id="PTHR13090">
    <property type="entry name" value="ARGININE-HYDROXYLASE NDUFAF5, MITOCHONDRIAL"/>
    <property type="match status" value="1"/>
</dbReference>
<dbReference type="Gene3D" id="3.40.50.150">
    <property type="entry name" value="Vaccinia Virus protein VP39"/>
    <property type="match status" value="1"/>
</dbReference>
<organism evidence="4 5">
    <name type="scientific">Azorhizobium oxalatiphilum</name>
    <dbReference type="NCBI Taxonomy" id="980631"/>
    <lineage>
        <taxon>Bacteria</taxon>
        <taxon>Pseudomonadati</taxon>
        <taxon>Pseudomonadota</taxon>
        <taxon>Alphaproteobacteria</taxon>
        <taxon>Hyphomicrobiales</taxon>
        <taxon>Xanthobacteraceae</taxon>
        <taxon>Azorhizobium</taxon>
    </lineage>
</organism>
<keyword evidence="2" id="KW-0808">Transferase</keyword>
<gene>
    <name evidence="4" type="ORF">GCM10007301_25610</name>
</gene>
<comment type="caution">
    <text evidence="4">The sequence shown here is derived from an EMBL/GenBank/DDBJ whole genome shotgun (WGS) entry which is preliminary data.</text>
</comment>
<dbReference type="InterPro" id="IPR029063">
    <property type="entry name" value="SAM-dependent_MTases_sf"/>
</dbReference>
<evidence type="ECO:0000313" key="5">
    <source>
        <dbReference type="Proteomes" id="UP000606044"/>
    </source>
</evidence>
<dbReference type="EMBL" id="BMCT01000003">
    <property type="protein sequence ID" value="GGF64691.1"/>
    <property type="molecule type" value="Genomic_DNA"/>
</dbReference>
<dbReference type="CDD" id="cd02440">
    <property type="entry name" value="AdoMet_MTases"/>
    <property type="match status" value="1"/>
</dbReference>
<evidence type="ECO:0000256" key="1">
    <source>
        <dbReference type="ARBA" id="ARBA00022603"/>
    </source>
</evidence>
<keyword evidence="5" id="KW-1185">Reference proteome</keyword>
<evidence type="ECO:0000259" key="3">
    <source>
        <dbReference type="Pfam" id="PF08241"/>
    </source>
</evidence>
<dbReference type="GO" id="GO:0032259">
    <property type="term" value="P:methylation"/>
    <property type="evidence" value="ECO:0007669"/>
    <property type="project" value="UniProtKB-KW"/>
</dbReference>
<sequence>MDAPPFGTDYMRDMSQPDVFDRALLRRRQARAARLGPEPFLLERAAEDLADRLATVKRRFDKAVDLGTPTDALSRALAGHPGIGTLFTAAPLPEGLAGRAPAVVADEEALPFGNGALDLVVSALSLQLVNDLPGTFAQVRRALRPDGLFLAAFIGGASLSELREAFTVAETETTGGLSPRVAPFADVRDLGGLLQRAGFALPVTDVDRVVVRYSSPFGLMSDLRRMGAGNVLLERRRTPLRRATLLRAAEVYAERFSDPDGRVRATFEIVWLSGWAPDESQQKPLRPGSAKMRLADALNTRELGPDTAGDQGTS</sequence>
<feature type="domain" description="Methyltransferase type 11" evidence="3">
    <location>
        <begin position="101"/>
        <end position="150"/>
    </location>
</feature>
<dbReference type="GO" id="GO:0008757">
    <property type="term" value="F:S-adenosylmethionine-dependent methyltransferase activity"/>
    <property type="evidence" value="ECO:0007669"/>
    <property type="project" value="InterPro"/>
</dbReference>
<reference evidence="4" key="1">
    <citation type="journal article" date="2014" name="Int. J. Syst. Evol. Microbiol.">
        <title>Complete genome sequence of Corynebacterium casei LMG S-19264T (=DSM 44701T), isolated from a smear-ripened cheese.</title>
        <authorList>
            <consortium name="US DOE Joint Genome Institute (JGI-PGF)"/>
            <person name="Walter F."/>
            <person name="Albersmeier A."/>
            <person name="Kalinowski J."/>
            <person name="Ruckert C."/>
        </authorList>
    </citation>
    <scope>NUCLEOTIDE SEQUENCE</scope>
    <source>
        <strain evidence="4">CCM 7897</strain>
    </source>
</reference>